<dbReference type="EMBL" id="CP042806">
    <property type="protein sequence ID" value="QEE30863.1"/>
    <property type="molecule type" value="Genomic_DNA"/>
</dbReference>
<keyword evidence="1" id="KW-0812">Transmembrane</keyword>
<keyword evidence="3" id="KW-1185">Reference proteome</keyword>
<dbReference type="KEGG" id="talb:FTW19_24400"/>
<feature type="transmembrane region" description="Helical" evidence="1">
    <location>
        <begin position="47"/>
        <end position="65"/>
    </location>
</feature>
<dbReference type="OrthoDB" id="123194at2"/>
<dbReference type="AlphaFoldDB" id="A0A5B9EF67"/>
<gene>
    <name evidence="2" type="ORF">FTW19_24400</name>
</gene>
<organism evidence="2 3">
    <name type="scientific">Terriglobus albidus</name>
    <dbReference type="NCBI Taxonomy" id="1592106"/>
    <lineage>
        <taxon>Bacteria</taxon>
        <taxon>Pseudomonadati</taxon>
        <taxon>Acidobacteriota</taxon>
        <taxon>Terriglobia</taxon>
        <taxon>Terriglobales</taxon>
        <taxon>Acidobacteriaceae</taxon>
        <taxon>Terriglobus</taxon>
    </lineage>
</organism>
<dbReference type="RefSeq" id="WP_147650159.1">
    <property type="nucleotide sequence ID" value="NZ_CP042806.1"/>
</dbReference>
<evidence type="ECO:0000313" key="3">
    <source>
        <dbReference type="Proteomes" id="UP000321820"/>
    </source>
</evidence>
<evidence type="ECO:0000313" key="2">
    <source>
        <dbReference type="EMBL" id="QEE30863.1"/>
    </source>
</evidence>
<reference evidence="2 3" key="1">
    <citation type="submission" date="2019-08" db="EMBL/GenBank/DDBJ databases">
        <title>Complete genome sequence of Terriglobus albidus strain ORNL.</title>
        <authorList>
            <person name="Podar M."/>
        </authorList>
    </citation>
    <scope>NUCLEOTIDE SEQUENCE [LARGE SCALE GENOMIC DNA]</scope>
    <source>
        <strain evidence="2 3">ORNL</strain>
    </source>
</reference>
<sequence>MNSGNPDPSAIIALMAPVILMCWVIFAAIVIVPFWQIFKKAGMAPALSFLMVVPLANLVTLYVLAFSPWKTPVVPAYATAGYPPPPPPSPYEAPPQA</sequence>
<keyword evidence="1" id="KW-0472">Membrane</keyword>
<keyword evidence="1" id="KW-1133">Transmembrane helix</keyword>
<proteinExistence type="predicted"/>
<protein>
    <submittedName>
        <fullName evidence="2">Uncharacterized protein</fullName>
    </submittedName>
</protein>
<evidence type="ECO:0000256" key="1">
    <source>
        <dbReference type="SAM" id="Phobius"/>
    </source>
</evidence>
<accession>A0A5B9EF67</accession>
<feature type="transmembrane region" description="Helical" evidence="1">
    <location>
        <begin position="12"/>
        <end position="35"/>
    </location>
</feature>
<dbReference type="Proteomes" id="UP000321820">
    <property type="component" value="Chromosome"/>
</dbReference>
<name>A0A5B9EF67_9BACT</name>